<dbReference type="AlphaFoldDB" id="A0A2T5YP13"/>
<evidence type="ECO:0000313" key="2">
    <source>
        <dbReference type="EMBL" id="PTX21061.1"/>
    </source>
</evidence>
<sequence>MVRNPSNYYIMKKVILLGSLCLAMGMASCKTYCPAYNYATVETPALEKAPVVTASAEEVATDKASI</sequence>
<proteinExistence type="predicted"/>
<evidence type="ECO:0000256" key="1">
    <source>
        <dbReference type="SAM" id="SignalP"/>
    </source>
</evidence>
<comment type="caution">
    <text evidence="2">The sequence shown here is derived from an EMBL/GenBank/DDBJ whole genome shotgun (WGS) entry which is preliminary data.</text>
</comment>
<reference evidence="2 3" key="1">
    <citation type="submission" date="2018-04" db="EMBL/GenBank/DDBJ databases">
        <title>Genomic Encyclopedia of Archaeal and Bacterial Type Strains, Phase II (KMG-II): from individual species to whole genera.</title>
        <authorList>
            <person name="Goeker M."/>
        </authorList>
    </citation>
    <scope>NUCLEOTIDE SEQUENCE [LARGE SCALE GENOMIC DNA]</scope>
    <source>
        <strain evidence="2 3">DSM 100162</strain>
    </source>
</reference>
<organism evidence="2 3">
    <name type="scientific">Pontibacter mucosus</name>
    <dbReference type="NCBI Taxonomy" id="1649266"/>
    <lineage>
        <taxon>Bacteria</taxon>
        <taxon>Pseudomonadati</taxon>
        <taxon>Bacteroidota</taxon>
        <taxon>Cytophagia</taxon>
        <taxon>Cytophagales</taxon>
        <taxon>Hymenobacteraceae</taxon>
        <taxon>Pontibacter</taxon>
    </lineage>
</organism>
<evidence type="ECO:0000313" key="3">
    <source>
        <dbReference type="Proteomes" id="UP000244225"/>
    </source>
</evidence>
<dbReference type="PROSITE" id="PS51257">
    <property type="entry name" value="PROKAR_LIPOPROTEIN"/>
    <property type="match status" value="1"/>
</dbReference>
<name>A0A2T5YP13_9BACT</name>
<dbReference type="EMBL" id="QBKI01000002">
    <property type="protein sequence ID" value="PTX21061.1"/>
    <property type="molecule type" value="Genomic_DNA"/>
</dbReference>
<feature type="chain" id="PRO_5015781011" description="Lipoprotein" evidence="1">
    <location>
        <begin position="30"/>
        <end position="66"/>
    </location>
</feature>
<gene>
    <name evidence="2" type="ORF">C8N40_10230</name>
</gene>
<keyword evidence="3" id="KW-1185">Reference proteome</keyword>
<accession>A0A2T5YP13</accession>
<dbReference type="Proteomes" id="UP000244225">
    <property type="component" value="Unassembled WGS sequence"/>
</dbReference>
<feature type="signal peptide" evidence="1">
    <location>
        <begin position="1"/>
        <end position="29"/>
    </location>
</feature>
<keyword evidence="1" id="KW-0732">Signal</keyword>
<evidence type="ECO:0008006" key="4">
    <source>
        <dbReference type="Google" id="ProtNLM"/>
    </source>
</evidence>
<protein>
    <recommendedName>
        <fullName evidence="4">Lipoprotein</fullName>
    </recommendedName>
</protein>